<dbReference type="Pfam" id="PF13715">
    <property type="entry name" value="CarbopepD_reg_2"/>
    <property type="match status" value="1"/>
</dbReference>
<dbReference type="RefSeq" id="WP_214113425.1">
    <property type="nucleotide sequence ID" value="NZ_JAHCTB010000004.1"/>
</dbReference>
<dbReference type="InterPro" id="IPR008969">
    <property type="entry name" value="CarboxyPept-like_regulatory"/>
</dbReference>
<evidence type="ECO:0000313" key="2">
    <source>
        <dbReference type="Proteomes" id="UP001297092"/>
    </source>
</evidence>
<accession>A0ABS5S5T5</accession>
<name>A0ABS5S5T5_9FLAO</name>
<dbReference type="SUPFAM" id="SSF49464">
    <property type="entry name" value="Carboxypeptidase regulatory domain-like"/>
    <property type="match status" value="1"/>
</dbReference>
<dbReference type="EMBL" id="JAHCTB010000004">
    <property type="protein sequence ID" value="MBT0608563.1"/>
    <property type="molecule type" value="Genomic_DNA"/>
</dbReference>
<gene>
    <name evidence="1" type="ORF">KIV10_10240</name>
</gene>
<keyword evidence="2" id="KW-1185">Reference proteome</keyword>
<protein>
    <submittedName>
        <fullName evidence="1">Carboxypeptidase-like regulatory domain-containing protein</fullName>
    </submittedName>
</protein>
<reference evidence="1 2" key="1">
    <citation type="submission" date="2021-05" db="EMBL/GenBank/DDBJ databases">
        <title>Aequorivita echinoideorum JCM 30378 genome.</title>
        <authorList>
            <person name="Zhang H."/>
            <person name="Li C."/>
        </authorList>
    </citation>
    <scope>NUCLEOTIDE SEQUENCE [LARGE SCALE GENOMIC DNA]</scope>
    <source>
        <strain evidence="1 2">JCM30378</strain>
    </source>
</reference>
<comment type="caution">
    <text evidence="1">The sequence shown here is derived from an EMBL/GenBank/DDBJ whole genome shotgun (WGS) entry which is preliminary data.</text>
</comment>
<dbReference type="Proteomes" id="UP001297092">
    <property type="component" value="Unassembled WGS sequence"/>
</dbReference>
<proteinExistence type="predicted"/>
<evidence type="ECO:0000313" key="1">
    <source>
        <dbReference type="EMBL" id="MBT0608563.1"/>
    </source>
</evidence>
<organism evidence="1 2">
    <name type="scientific">Aequorivita echinoideorum</name>
    <dbReference type="NCBI Taxonomy" id="1549647"/>
    <lineage>
        <taxon>Bacteria</taxon>
        <taxon>Pseudomonadati</taxon>
        <taxon>Bacteroidota</taxon>
        <taxon>Flavobacteriia</taxon>
        <taxon>Flavobacteriales</taxon>
        <taxon>Flavobacteriaceae</taxon>
        <taxon>Aequorivita</taxon>
    </lineage>
</organism>
<dbReference type="Gene3D" id="2.60.40.1120">
    <property type="entry name" value="Carboxypeptidase-like, regulatory domain"/>
    <property type="match status" value="1"/>
</dbReference>
<sequence>MKKICFAFCLLLVELGFSQDISGKIVDAKTSEPIPFVTIQYGKNEGVVSNTEGNFSFYAAQSQGDVELTTSAMGYLSQTVTLKKLREKNHIIRLSEALNQLSTVYVSNQRPNADSIMQRVRKNLPSNYISGNTKYKLFKRQSSFFKPSSVEIEIEKSTGFNKSQLQQSNQQLQKLSNDVTNRPPAQRYIDMLCNLYNQDSENQKIEIIKATKLLDINNKVSFENIQKKASTIILRHLDTTKTYKLKSGLFTLEEKMSLTETNQIKEEIEEDQKIIPADVRKKMAQTIQEFMFDSPEKMDFITEPKYYEYELDEISDFNGNLVYVVSFIPDRRKAKYEGKIYISNEDYAILKIEYSFAEGKSGEKLNLKFLLGIKYAEDIQSGTIIYTKNEKLNSYFPKYINQESGSYIYVHRPLKFIENNASEKNKVAFDFMIEGHVMEKNELLLLETTALDTSEFQVFSEAPTDEYQLLNAYDASIWTNINTLEPLKEMREFKVE</sequence>